<organism evidence="6 7">
    <name type="scientific">Papiliotrema laurentii</name>
    <name type="common">Cryptococcus laurentii</name>
    <dbReference type="NCBI Taxonomy" id="5418"/>
    <lineage>
        <taxon>Eukaryota</taxon>
        <taxon>Fungi</taxon>
        <taxon>Dikarya</taxon>
        <taxon>Basidiomycota</taxon>
        <taxon>Agaricomycotina</taxon>
        <taxon>Tremellomycetes</taxon>
        <taxon>Tremellales</taxon>
        <taxon>Rhynchogastremaceae</taxon>
        <taxon>Papiliotrema</taxon>
    </lineage>
</organism>
<dbReference type="GO" id="GO:0033260">
    <property type="term" value="P:nuclear DNA replication"/>
    <property type="evidence" value="ECO:0007669"/>
    <property type="project" value="InterPro"/>
</dbReference>
<evidence type="ECO:0000259" key="4">
    <source>
        <dbReference type="PROSITE" id="PS50054"/>
    </source>
</evidence>
<protein>
    <submittedName>
        <fullName evidence="6">Protein tyrosine/threonine phosphatase</fullName>
    </submittedName>
</protein>
<evidence type="ECO:0000256" key="2">
    <source>
        <dbReference type="ARBA" id="ARBA00022912"/>
    </source>
</evidence>
<feature type="region of interest" description="Disordered" evidence="3">
    <location>
        <begin position="98"/>
        <end position="123"/>
    </location>
</feature>
<dbReference type="InterPro" id="IPR053239">
    <property type="entry name" value="Dual_spec_PTase"/>
</dbReference>
<evidence type="ECO:0000313" key="6">
    <source>
        <dbReference type="EMBL" id="KAK1920802.1"/>
    </source>
</evidence>
<dbReference type="InterPro" id="IPR000387">
    <property type="entry name" value="Tyr_Pase_dom"/>
</dbReference>
<feature type="domain" description="Tyrosine specific protein phosphatases" evidence="5">
    <location>
        <begin position="987"/>
        <end position="1056"/>
    </location>
</feature>
<gene>
    <name evidence="6" type="ORF">DB88DRAFT_519322</name>
</gene>
<dbReference type="PANTHER" id="PTHR47550">
    <property type="entry name" value="DUAL SPECIFICITY PROTEIN PHOSPHATASE PPS1"/>
    <property type="match status" value="1"/>
</dbReference>
<keyword evidence="2" id="KW-0904">Protein phosphatase</keyword>
<dbReference type="InterPro" id="IPR020422">
    <property type="entry name" value="TYR_PHOSPHATASE_DUAL_dom"/>
</dbReference>
<feature type="compositionally biased region" description="Low complexity" evidence="3">
    <location>
        <begin position="324"/>
        <end position="339"/>
    </location>
</feature>
<dbReference type="GO" id="GO:0008138">
    <property type="term" value="F:protein tyrosine/serine/threonine phosphatase activity"/>
    <property type="evidence" value="ECO:0007669"/>
    <property type="project" value="InterPro"/>
</dbReference>
<proteinExistence type="predicted"/>
<feature type="region of interest" description="Disordered" evidence="3">
    <location>
        <begin position="390"/>
        <end position="434"/>
    </location>
</feature>
<dbReference type="CDD" id="cd14516">
    <property type="entry name" value="DSP_fungal_PPS1"/>
    <property type="match status" value="1"/>
</dbReference>
<accession>A0AAD9FPR7</accession>
<name>A0AAD9FPR7_PAPLA</name>
<dbReference type="InterPro" id="IPR047949">
    <property type="entry name" value="PPS1_DSP"/>
</dbReference>
<dbReference type="AlphaFoldDB" id="A0AAD9FPR7"/>
<feature type="domain" description="Tyrosine-protein phosphatase" evidence="4">
    <location>
        <begin position="906"/>
        <end position="1069"/>
    </location>
</feature>
<dbReference type="PROSITE" id="PS50054">
    <property type="entry name" value="TYR_PHOSPHATASE_DUAL"/>
    <property type="match status" value="1"/>
</dbReference>
<dbReference type="InterPro" id="IPR000340">
    <property type="entry name" value="Dual-sp_phosphatase_cat-dom"/>
</dbReference>
<feature type="compositionally biased region" description="Basic and acidic residues" evidence="3">
    <location>
        <begin position="314"/>
        <end position="323"/>
    </location>
</feature>
<comment type="caution">
    <text evidence="6">The sequence shown here is derived from an EMBL/GenBank/DDBJ whole genome shotgun (WGS) entry which is preliminary data.</text>
</comment>
<dbReference type="FunFam" id="3.90.190.10:FF:000095">
    <property type="entry name" value="Unplaced genomic scaffold supercont1.9, whole genome shotgun sequence"/>
    <property type="match status" value="1"/>
</dbReference>
<dbReference type="Gene3D" id="3.90.190.10">
    <property type="entry name" value="Protein tyrosine phosphatase superfamily"/>
    <property type="match status" value="2"/>
</dbReference>
<dbReference type="InterPro" id="IPR029021">
    <property type="entry name" value="Prot-tyrosine_phosphatase-like"/>
</dbReference>
<feature type="region of interest" description="Disordered" evidence="3">
    <location>
        <begin position="286"/>
        <end position="364"/>
    </location>
</feature>
<reference evidence="6" key="1">
    <citation type="submission" date="2023-02" db="EMBL/GenBank/DDBJ databases">
        <title>Identification and recombinant expression of a fungal hydrolase from Papiliotrema laurentii that hydrolyzes apple cutin and clears colloidal polyester polyurethane.</title>
        <authorList>
            <consortium name="DOE Joint Genome Institute"/>
            <person name="Roman V.A."/>
            <person name="Bojanowski C."/>
            <person name="Crable B.R."/>
            <person name="Wagner D.N."/>
            <person name="Hung C.S."/>
            <person name="Nadeau L.J."/>
            <person name="Schratz L."/>
            <person name="Haridas S."/>
            <person name="Pangilinan J."/>
            <person name="Lipzen A."/>
            <person name="Na H."/>
            <person name="Yan M."/>
            <person name="Ng V."/>
            <person name="Grigoriev I.V."/>
            <person name="Spatafora J.W."/>
            <person name="Barlow D."/>
            <person name="Biffinger J."/>
            <person name="Kelley-Loughnane N."/>
            <person name="Varaljay V.A."/>
            <person name="Crookes-Goodson W.J."/>
        </authorList>
    </citation>
    <scope>NUCLEOTIDE SEQUENCE</scope>
    <source>
        <strain evidence="6">5307AH</strain>
    </source>
</reference>
<feature type="compositionally biased region" description="Polar residues" evidence="3">
    <location>
        <begin position="295"/>
        <end position="312"/>
    </location>
</feature>
<dbReference type="PROSITE" id="PS50056">
    <property type="entry name" value="TYR_PHOSPHATASE_2"/>
    <property type="match status" value="2"/>
</dbReference>
<dbReference type="PANTHER" id="PTHR47550:SF1">
    <property type="entry name" value="DUAL SPECIFICITY PROTEIN PHOSPHATASE PPS1"/>
    <property type="match status" value="1"/>
</dbReference>
<dbReference type="SMART" id="SM00195">
    <property type="entry name" value="DSPc"/>
    <property type="match status" value="1"/>
</dbReference>
<keyword evidence="1" id="KW-0378">Hydrolase</keyword>
<keyword evidence="7" id="KW-1185">Reference proteome</keyword>
<dbReference type="Proteomes" id="UP001182556">
    <property type="component" value="Unassembled WGS sequence"/>
</dbReference>
<dbReference type="EMBL" id="JAODAN010000012">
    <property type="protein sequence ID" value="KAK1920802.1"/>
    <property type="molecule type" value="Genomic_DNA"/>
</dbReference>
<dbReference type="PROSITE" id="PS00383">
    <property type="entry name" value="TYR_PHOSPHATASE_1"/>
    <property type="match status" value="1"/>
</dbReference>
<dbReference type="GO" id="GO:0005634">
    <property type="term" value="C:nucleus"/>
    <property type="evidence" value="ECO:0007669"/>
    <property type="project" value="GOC"/>
</dbReference>
<evidence type="ECO:0000256" key="3">
    <source>
        <dbReference type="SAM" id="MobiDB-lite"/>
    </source>
</evidence>
<feature type="compositionally biased region" description="Polar residues" evidence="3">
    <location>
        <begin position="18"/>
        <end position="35"/>
    </location>
</feature>
<dbReference type="Pfam" id="PF00782">
    <property type="entry name" value="DSPc"/>
    <property type="match status" value="1"/>
</dbReference>
<feature type="domain" description="Tyrosine specific protein phosphatases" evidence="5">
    <location>
        <begin position="744"/>
        <end position="803"/>
    </location>
</feature>
<evidence type="ECO:0000256" key="1">
    <source>
        <dbReference type="ARBA" id="ARBA00022801"/>
    </source>
</evidence>
<evidence type="ECO:0000313" key="7">
    <source>
        <dbReference type="Proteomes" id="UP001182556"/>
    </source>
</evidence>
<feature type="region of interest" description="Disordered" evidence="3">
    <location>
        <begin position="11"/>
        <end position="42"/>
    </location>
</feature>
<dbReference type="SUPFAM" id="SSF52799">
    <property type="entry name" value="(Phosphotyrosine protein) phosphatases II"/>
    <property type="match status" value="2"/>
</dbReference>
<dbReference type="InterPro" id="IPR016130">
    <property type="entry name" value="Tyr_Pase_AS"/>
</dbReference>
<evidence type="ECO:0000259" key="5">
    <source>
        <dbReference type="PROSITE" id="PS50056"/>
    </source>
</evidence>
<sequence length="1110" mass="122365">MSAAVCPFPAHTSPFPLSRSTTPTSTNQRPLSRPTTPTPMNPAVQRIRSRPCTPPPPLAVSSQLNGMQPISAPPTPVNPTHLIPIAMERCRSSEAAFSSAPIKETNESSMADDEAGTARDGRSRNVKATSLLFNNVPNAMEISALETREDDGLKSSAKSTPIIRASADDEDDKMDVDEIEVDVPPGPTPGEPHRIWGMPKWGWEEERKEVRKGVRLVGMEELPGLVEQHSLIDAPSHVLFPWLHGISDDGKKGADMGAFFGYHPPFEPPSYRGLCLLLAPPHPLDATPHALRNRPQFQRSDSERTTQLSSNPLDFHEPRERSETMSTSSESYISSGTTEATSPSIGDWKDLNSPASTNASIAPDSDNAAMSLEEDEEGQDVQMHPCESKKVSLATGQEPDSPSSVAPALEPENSAPSAIVDSSPSDTESEEDAGPSCILLNSLHAQDIFELPKYGTHGTARFRQARLPQQINLRNLNIQQIKYATISDIILYSKGGCTNGVLAIAGQIADAQEELYQSRMKEFYALQQRGEGEGLSHPIRYGVWVLVEPFVEVQKHCPHLVNVDADGNRGPDAHFTDLFEREAKESRAMTRGSEVVEGFWVGNDCDVPGGADDGAGAKVSFDLCIRASECCDMPTTGQLNSTSRKLYEMDKRKRETQDSGHAWVPSPATIALRNLLSPSTSPNPLPDTGAKRTASPTMHENGTRPRRPRRSNTDEDYVSLECAGSCRTITGQMRNLTVMTDRVVELVYFLRKLVEGRDRSGRRRRVLVHCQDGYTESSIIVLAYIMSSLSISLPEAFLHLQNQAQRSFFLYPSDKPLLRRVDARLAADRRAKAIKLVSTSPPPPSPTRWKNWGLGFGKPENGHATREDGKKTVEVAKELLVEEENGGSPAAVQAKAWFDDRRFDGFPSRILPFLYLGNLEHAGNAGMLRAIGITHVVSVGESLINCPPDCDPMYGHTANTLCAAARNGDIKVLDLTDIRDDGNDPLRHLIARACAWIEAARQEGGCILVHCRVGVSRSASIVIAYLMQFERMGLMDAYLLTRARRLNVLIQPNLRFFHELFGWEVELARKEAEEARMANGQGHLQPRKIVYSWPAFCRDLYCLNRRFLCN</sequence>
<feature type="compositionally biased region" description="Polar residues" evidence="3">
    <location>
        <begin position="394"/>
        <end position="404"/>
    </location>
</feature>
<feature type="region of interest" description="Disordered" evidence="3">
    <location>
        <begin position="674"/>
        <end position="716"/>
    </location>
</feature>